<dbReference type="AlphaFoldDB" id="A0A7K1YE42"/>
<organism evidence="1 2">
    <name type="scientific">Hufsiella arboris</name>
    <dbReference type="NCBI Taxonomy" id="2695275"/>
    <lineage>
        <taxon>Bacteria</taxon>
        <taxon>Pseudomonadati</taxon>
        <taxon>Bacteroidota</taxon>
        <taxon>Sphingobacteriia</taxon>
        <taxon>Sphingobacteriales</taxon>
        <taxon>Sphingobacteriaceae</taxon>
        <taxon>Hufsiella</taxon>
    </lineage>
</organism>
<name>A0A7K1YE42_9SPHI</name>
<sequence length="51" mass="5925">MKKQLNTRSIKLMEIFDSQLRDMLQKDLQEVQLSNKQSVAAFNKANKLMVA</sequence>
<dbReference type="EMBL" id="WVHT01000010">
    <property type="protein sequence ID" value="MXV52873.1"/>
    <property type="molecule type" value="Genomic_DNA"/>
</dbReference>
<dbReference type="RefSeq" id="WP_160846049.1">
    <property type="nucleotide sequence ID" value="NZ_WVHT01000010.1"/>
</dbReference>
<reference evidence="1 2" key="1">
    <citation type="submission" date="2019-11" db="EMBL/GenBank/DDBJ databases">
        <title>Pedobacter sp. HMF7647 Genome sequencing and assembly.</title>
        <authorList>
            <person name="Kang H."/>
            <person name="Kim H."/>
            <person name="Joh K."/>
        </authorList>
    </citation>
    <scope>NUCLEOTIDE SEQUENCE [LARGE SCALE GENOMIC DNA]</scope>
    <source>
        <strain evidence="1 2">HMF7647</strain>
    </source>
</reference>
<keyword evidence="2" id="KW-1185">Reference proteome</keyword>
<gene>
    <name evidence="1" type="ORF">GS399_18015</name>
</gene>
<dbReference type="Proteomes" id="UP000466586">
    <property type="component" value="Unassembled WGS sequence"/>
</dbReference>
<comment type="caution">
    <text evidence="1">The sequence shown here is derived from an EMBL/GenBank/DDBJ whole genome shotgun (WGS) entry which is preliminary data.</text>
</comment>
<evidence type="ECO:0000313" key="1">
    <source>
        <dbReference type="EMBL" id="MXV52873.1"/>
    </source>
</evidence>
<evidence type="ECO:0000313" key="2">
    <source>
        <dbReference type="Proteomes" id="UP000466586"/>
    </source>
</evidence>
<protein>
    <submittedName>
        <fullName evidence="1">Uncharacterized protein</fullName>
    </submittedName>
</protein>
<accession>A0A7K1YE42</accession>
<proteinExistence type="predicted"/>